<comment type="caution">
    <text evidence="1">The sequence shown here is derived from an EMBL/GenBank/DDBJ whole genome shotgun (WGS) entry which is preliminary data.</text>
</comment>
<protein>
    <submittedName>
        <fullName evidence="1">Uncharacterized protein</fullName>
    </submittedName>
</protein>
<dbReference type="AlphaFoldDB" id="A0A4Z2J2T7"/>
<reference evidence="1 2" key="1">
    <citation type="submission" date="2019-03" db="EMBL/GenBank/DDBJ databases">
        <title>First draft genome of Liparis tanakae, snailfish: a comprehensive survey of snailfish specific genes.</title>
        <authorList>
            <person name="Kim W."/>
            <person name="Song I."/>
            <person name="Jeong J.-H."/>
            <person name="Kim D."/>
            <person name="Kim S."/>
            <person name="Ryu S."/>
            <person name="Song J.Y."/>
            <person name="Lee S.K."/>
        </authorList>
    </citation>
    <scope>NUCLEOTIDE SEQUENCE [LARGE SCALE GENOMIC DNA]</scope>
    <source>
        <tissue evidence="1">Muscle</tissue>
    </source>
</reference>
<keyword evidence="2" id="KW-1185">Reference proteome</keyword>
<name>A0A4Z2J2T7_9TELE</name>
<evidence type="ECO:0000313" key="2">
    <source>
        <dbReference type="Proteomes" id="UP000314294"/>
    </source>
</evidence>
<gene>
    <name evidence="1" type="ORF">EYF80_005578</name>
</gene>
<proteinExistence type="predicted"/>
<sequence length="108" mass="11567">METKKRVLEEGGWYKEKDRIKKTHSASPITQSHQAPSTLQDYVKNKVCCLVRISGAVPEAADTPAASFLLGAAIGYRSRLVPGGGACVSVKRSSLTSGGILCCLQFLK</sequence>
<organism evidence="1 2">
    <name type="scientific">Liparis tanakae</name>
    <name type="common">Tanaka's snailfish</name>
    <dbReference type="NCBI Taxonomy" id="230148"/>
    <lineage>
        <taxon>Eukaryota</taxon>
        <taxon>Metazoa</taxon>
        <taxon>Chordata</taxon>
        <taxon>Craniata</taxon>
        <taxon>Vertebrata</taxon>
        <taxon>Euteleostomi</taxon>
        <taxon>Actinopterygii</taxon>
        <taxon>Neopterygii</taxon>
        <taxon>Teleostei</taxon>
        <taxon>Neoteleostei</taxon>
        <taxon>Acanthomorphata</taxon>
        <taxon>Eupercaria</taxon>
        <taxon>Perciformes</taxon>
        <taxon>Cottioidei</taxon>
        <taxon>Cottales</taxon>
        <taxon>Liparidae</taxon>
        <taxon>Liparis</taxon>
    </lineage>
</organism>
<dbReference type="EMBL" id="SRLO01000028">
    <property type="protein sequence ID" value="TNN84251.1"/>
    <property type="molecule type" value="Genomic_DNA"/>
</dbReference>
<dbReference type="Proteomes" id="UP000314294">
    <property type="component" value="Unassembled WGS sequence"/>
</dbReference>
<accession>A0A4Z2J2T7</accession>
<evidence type="ECO:0000313" key="1">
    <source>
        <dbReference type="EMBL" id="TNN84251.1"/>
    </source>
</evidence>